<gene>
    <name evidence="2" type="ORF">CHH67_02800</name>
</gene>
<protein>
    <submittedName>
        <fullName evidence="2">Stage V sporulation protein AB</fullName>
    </submittedName>
</protein>
<organism evidence="2 3">
    <name type="scientific">Paenibacillus campinasensis</name>
    <dbReference type="NCBI Taxonomy" id="66347"/>
    <lineage>
        <taxon>Bacteria</taxon>
        <taxon>Bacillati</taxon>
        <taxon>Bacillota</taxon>
        <taxon>Bacilli</taxon>
        <taxon>Bacillales</taxon>
        <taxon>Paenibacillaceae</taxon>
        <taxon>Paenibacillus</taxon>
    </lineage>
</organism>
<keyword evidence="1" id="KW-0812">Transmembrane</keyword>
<name>A0A268F2Q6_9BACL</name>
<evidence type="ECO:0000256" key="1">
    <source>
        <dbReference type="SAM" id="Phobius"/>
    </source>
</evidence>
<accession>A0A268F2Q6</accession>
<comment type="caution">
    <text evidence="2">The sequence shown here is derived from an EMBL/GenBank/DDBJ whole genome shotgun (WGS) entry which is preliminary data.</text>
</comment>
<keyword evidence="1" id="KW-0472">Membrane</keyword>
<feature type="transmembrane region" description="Helical" evidence="1">
    <location>
        <begin position="117"/>
        <end position="140"/>
    </location>
</feature>
<dbReference type="OrthoDB" id="9790504at2"/>
<feature type="transmembrane region" description="Helical" evidence="1">
    <location>
        <begin position="81"/>
        <end position="105"/>
    </location>
</feature>
<evidence type="ECO:0000313" key="2">
    <source>
        <dbReference type="EMBL" id="PAD79665.1"/>
    </source>
</evidence>
<evidence type="ECO:0000313" key="3">
    <source>
        <dbReference type="Proteomes" id="UP000215596"/>
    </source>
</evidence>
<dbReference type="EMBL" id="NPBY01000010">
    <property type="protein sequence ID" value="PAD79665.1"/>
    <property type="molecule type" value="Genomic_DNA"/>
</dbReference>
<dbReference type="RefSeq" id="WP_095263461.1">
    <property type="nucleotide sequence ID" value="NZ_NPBY01000010.1"/>
</dbReference>
<dbReference type="Pfam" id="PF13782">
    <property type="entry name" value="SpoVAB"/>
    <property type="match status" value="1"/>
</dbReference>
<dbReference type="AlphaFoldDB" id="A0A268F2Q6"/>
<proteinExistence type="predicted"/>
<keyword evidence="1" id="KW-1133">Transmembrane helix</keyword>
<dbReference type="Proteomes" id="UP000215596">
    <property type="component" value="Unassembled WGS sequence"/>
</dbReference>
<dbReference type="InterPro" id="IPR020144">
    <property type="entry name" value="SpoVAB"/>
</dbReference>
<sequence length="142" mass="15082">MIASIAQGIFICILGAAGGIAVGGGVIALIIVLDIIPRLSQLTSTYHRVHWYEGALISGTFIGTMADFWKWSVPLGPLVSTLIGLLCGTFIGMLAAALTEVLNVLPILAKRLRLTGYLFGLLMAMVAGKVAGSLFDWFVFNK</sequence>
<reference evidence="2 3" key="1">
    <citation type="submission" date="2017-07" db="EMBL/GenBank/DDBJ databases">
        <title>Isolation and whole genome analysis of endospore-forming bacteria from heroin.</title>
        <authorList>
            <person name="Kalinowski J."/>
            <person name="Ahrens B."/>
            <person name="Al-Dilaimi A."/>
            <person name="Winkler A."/>
            <person name="Wibberg D."/>
            <person name="Schleenbecker U."/>
            <person name="Ruckert C."/>
            <person name="Wolfel R."/>
            <person name="Grass G."/>
        </authorList>
    </citation>
    <scope>NUCLEOTIDE SEQUENCE [LARGE SCALE GENOMIC DNA]</scope>
    <source>
        <strain evidence="2 3">7537-G1</strain>
    </source>
</reference>
<feature type="transmembrane region" description="Helical" evidence="1">
    <location>
        <begin position="6"/>
        <end position="37"/>
    </location>
</feature>